<dbReference type="EMBL" id="MN740419">
    <property type="protein sequence ID" value="QHU05802.1"/>
    <property type="molecule type" value="Genomic_DNA"/>
</dbReference>
<proteinExistence type="predicted"/>
<organism evidence="1">
    <name type="scientific">viral metagenome</name>
    <dbReference type="NCBI Taxonomy" id="1070528"/>
    <lineage>
        <taxon>unclassified sequences</taxon>
        <taxon>metagenomes</taxon>
        <taxon>organismal metagenomes</taxon>
    </lineage>
</organism>
<protein>
    <submittedName>
        <fullName evidence="1">Uncharacterized protein</fullName>
    </submittedName>
</protein>
<evidence type="ECO:0000313" key="1">
    <source>
        <dbReference type="EMBL" id="QHU05802.1"/>
    </source>
</evidence>
<sequence>MSKTKKNCRMEITYTGIHEWYKGLFEKLGWMVLSKQHNIDDKVDLYKDSLYRLKDCMTKKHKQIKDVDKKEDLRIMLNNLEVLIQHVEKDF</sequence>
<reference evidence="1" key="1">
    <citation type="journal article" date="2020" name="Nature">
        <title>Giant virus diversity and host interactions through global metagenomics.</title>
        <authorList>
            <person name="Schulz F."/>
            <person name="Roux S."/>
            <person name="Paez-Espino D."/>
            <person name="Jungbluth S."/>
            <person name="Walsh D.A."/>
            <person name="Denef V.J."/>
            <person name="McMahon K.D."/>
            <person name="Konstantinidis K.T."/>
            <person name="Eloe-Fadrosh E.A."/>
            <person name="Kyrpides N.C."/>
            <person name="Woyke T."/>
        </authorList>
    </citation>
    <scope>NUCLEOTIDE SEQUENCE</scope>
    <source>
        <strain evidence="1">GVMAG-M-3300027736-24</strain>
    </source>
</reference>
<name>A0A6C0JJH5_9ZZZZ</name>
<dbReference type="AlphaFoldDB" id="A0A6C0JJH5"/>
<accession>A0A6C0JJH5</accession>